<comment type="similarity">
    <text evidence="1">Belongs to the NAD(P)-dependent epimerase/dehydratase family. SDR39U1 subfamily.</text>
</comment>
<evidence type="ECO:0000256" key="1">
    <source>
        <dbReference type="ARBA" id="ARBA00009353"/>
    </source>
</evidence>
<evidence type="ECO:0000259" key="3">
    <source>
        <dbReference type="Pfam" id="PF08338"/>
    </source>
</evidence>
<protein>
    <submittedName>
        <fullName evidence="4">TIGR01777 family protein</fullName>
    </submittedName>
</protein>
<name>A0A972G238_9GAMM</name>
<dbReference type="PANTHER" id="PTHR11092">
    <property type="entry name" value="SUGAR NUCLEOTIDE EPIMERASE RELATED"/>
    <property type="match status" value="1"/>
</dbReference>
<gene>
    <name evidence="4" type="ORF">HC757_13140</name>
</gene>
<dbReference type="Gene3D" id="3.40.50.720">
    <property type="entry name" value="NAD(P)-binding Rossmann-like Domain"/>
    <property type="match status" value="1"/>
</dbReference>
<dbReference type="RefSeq" id="WP_169564832.1">
    <property type="nucleotide sequence ID" value="NZ_JAAXYH010000009.1"/>
</dbReference>
<dbReference type="NCBIfam" id="TIGR01777">
    <property type="entry name" value="yfcH"/>
    <property type="match status" value="1"/>
</dbReference>
<keyword evidence="5" id="KW-1185">Reference proteome</keyword>
<dbReference type="Pfam" id="PF08338">
    <property type="entry name" value="DUF1731"/>
    <property type="match status" value="1"/>
</dbReference>
<comment type="caution">
    <text evidence="4">The sequence shown here is derived from an EMBL/GenBank/DDBJ whole genome shotgun (WGS) entry which is preliminary data.</text>
</comment>
<dbReference type="Pfam" id="PF01370">
    <property type="entry name" value="Epimerase"/>
    <property type="match status" value="1"/>
</dbReference>
<evidence type="ECO:0000259" key="2">
    <source>
        <dbReference type="Pfam" id="PF01370"/>
    </source>
</evidence>
<organism evidence="4 5">
    <name type="scientific">Shewanella salipaludis</name>
    <dbReference type="NCBI Taxonomy" id="2723052"/>
    <lineage>
        <taxon>Bacteria</taxon>
        <taxon>Pseudomonadati</taxon>
        <taxon>Pseudomonadota</taxon>
        <taxon>Gammaproteobacteria</taxon>
        <taxon>Alteromonadales</taxon>
        <taxon>Shewanellaceae</taxon>
        <taxon>Shewanella</taxon>
    </lineage>
</organism>
<dbReference type="PANTHER" id="PTHR11092:SF0">
    <property type="entry name" value="EPIMERASE FAMILY PROTEIN SDR39U1"/>
    <property type="match status" value="1"/>
</dbReference>
<dbReference type="InterPro" id="IPR010099">
    <property type="entry name" value="SDR39U1"/>
</dbReference>
<feature type="domain" description="NAD-dependent epimerase/dehydratase" evidence="2">
    <location>
        <begin position="3"/>
        <end position="220"/>
    </location>
</feature>
<dbReference type="CDD" id="cd05242">
    <property type="entry name" value="SDR_a8"/>
    <property type="match status" value="1"/>
</dbReference>
<sequence length="296" mass="32247">MRILITGATGFIGSQLVSLLGETHSLVLVSRDIQAATAKFGEQHGYHQGLIGLTELNNIDAVINLAGEPIVGKRWSEAQKQRICDSRWEMTASLAQLIAQSDTPPRVLINASAVGFYGRHGSEHLDEAGSFYNEFSHQVCQRWETLAQKAGSDRTRVCILRFGIVLGLGGALAKMLPAFKLGLGGPIGRGQQGMSWIHQQDLLRLIEFMLNTDTCHGIYNATAPHPVSNAEFAKTLGRVLKRPALLPVPAWALKLLMGEMAELITEGQFVIPKRALAAGFSFNYPYLEAALTDLLS</sequence>
<dbReference type="InterPro" id="IPR001509">
    <property type="entry name" value="Epimerase_deHydtase"/>
</dbReference>
<dbReference type="AlphaFoldDB" id="A0A972G238"/>
<dbReference type="SUPFAM" id="SSF51735">
    <property type="entry name" value="NAD(P)-binding Rossmann-fold domains"/>
    <property type="match status" value="1"/>
</dbReference>
<accession>A0A972G238</accession>
<dbReference type="InterPro" id="IPR036291">
    <property type="entry name" value="NAD(P)-bd_dom_sf"/>
</dbReference>
<dbReference type="EMBL" id="JAAXYH010000009">
    <property type="protein sequence ID" value="NMH66106.1"/>
    <property type="molecule type" value="Genomic_DNA"/>
</dbReference>
<proteinExistence type="inferred from homology"/>
<feature type="domain" description="DUF1731" evidence="3">
    <location>
        <begin position="248"/>
        <end position="294"/>
    </location>
</feature>
<dbReference type="Proteomes" id="UP000737113">
    <property type="component" value="Unassembled WGS sequence"/>
</dbReference>
<evidence type="ECO:0000313" key="4">
    <source>
        <dbReference type="EMBL" id="NMH66106.1"/>
    </source>
</evidence>
<reference evidence="4" key="1">
    <citation type="submission" date="2020-04" db="EMBL/GenBank/DDBJ databases">
        <title>Description of Shewanella salipaludis sp. nov., isolated from a salt marsh.</title>
        <authorList>
            <person name="Park S."/>
            <person name="Yoon J.-H."/>
        </authorList>
    </citation>
    <scope>NUCLEOTIDE SEQUENCE</scope>
    <source>
        <strain evidence="4">SHSM-M6</strain>
    </source>
</reference>
<evidence type="ECO:0000313" key="5">
    <source>
        <dbReference type="Proteomes" id="UP000737113"/>
    </source>
</evidence>
<dbReference type="InterPro" id="IPR013549">
    <property type="entry name" value="DUF1731"/>
</dbReference>